<dbReference type="GO" id="GO:0005948">
    <property type="term" value="C:acetolactate synthase complex"/>
    <property type="evidence" value="ECO:0007669"/>
    <property type="project" value="TreeGrafter"/>
</dbReference>
<dbReference type="SUPFAM" id="SSF52518">
    <property type="entry name" value="Thiamin diphosphate-binding fold (THDP-binding)"/>
    <property type="match status" value="1"/>
</dbReference>
<dbReference type="Gene3D" id="3.40.50.970">
    <property type="match status" value="1"/>
</dbReference>
<dbReference type="InterPro" id="IPR029035">
    <property type="entry name" value="DHS-like_NAD/FAD-binding_dom"/>
</dbReference>
<dbReference type="CDD" id="cd00568">
    <property type="entry name" value="TPP_enzymes"/>
    <property type="match status" value="1"/>
</dbReference>
<protein>
    <submittedName>
        <fullName evidence="4">Thiamine pyrophosphate TPP-binding domain-containing protein</fullName>
    </submittedName>
</protein>
<dbReference type="Pfam" id="PF02775">
    <property type="entry name" value="TPP_enzyme_C"/>
    <property type="match status" value="1"/>
</dbReference>
<dbReference type="PANTHER" id="PTHR18968:SF142">
    <property type="entry name" value="ACETOLACTATE SYNTHASE"/>
    <property type="match status" value="1"/>
</dbReference>
<sequence length="361" mass="40715">MNRPVILIGNGCRNNPDLITYLSGLGIPILLTWMAADLLPEDNPVFCGRPGIYGQRYANICQQKATHLYCYGARLDEQQVAYRYDLFAPKAVKVIYDIDKAELAKLPEDWIKLDHIQQFELDNSPTWLAWCKSLYARFRPELDGVDNQHFVDPFRFVSLFSDYAQPDDIIVAGAGKAGEILMQTFKVKAGQRVQTLSTNGAMGYDIPLAIGACLASGRRVLCVTGDGGFMLNIQELELIRRLHLPIQFFVHSNRGYASIRMMQKMRFGGHTVGADPESGFTIPHLAEVAECFGLTYQRIETLDRQVEFTGQIVELMIDPEYVQVPRVATTMMPDGSFEQDSMENMTPKLPADELREIMETE</sequence>
<reference evidence="4 5" key="1">
    <citation type="journal article" date="2015" name="Nature">
        <title>rRNA introns, odd ribosomes, and small enigmatic genomes across a large radiation of phyla.</title>
        <authorList>
            <person name="Brown C.T."/>
            <person name="Hug L.A."/>
            <person name="Thomas B.C."/>
            <person name="Sharon I."/>
            <person name="Castelle C.J."/>
            <person name="Singh A."/>
            <person name="Wilkins M.J."/>
            <person name="Williams K.H."/>
            <person name="Banfield J.F."/>
        </authorList>
    </citation>
    <scope>NUCLEOTIDE SEQUENCE [LARGE SCALE GENOMIC DNA]</scope>
</reference>
<organism evidence="4 5">
    <name type="scientific">Candidatus Gottesmanbacteria bacterium GW2011_GWB1_49_7</name>
    <dbReference type="NCBI Taxonomy" id="1618448"/>
    <lineage>
        <taxon>Bacteria</taxon>
        <taxon>Candidatus Gottesmaniibacteriota</taxon>
    </lineage>
</organism>
<proteinExistence type="inferred from homology"/>
<dbReference type="EMBL" id="LCQD01000022">
    <property type="protein sequence ID" value="KKW11269.1"/>
    <property type="molecule type" value="Genomic_DNA"/>
</dbReference>
<dbReference type="InterPro" id="IPR011766">
    <property type="entry name" value="TPP_enzyme_TPP-bd"/>
</dbReference>
<evidence type="ECO:0000256" key="1">
    <source>
        <dbReference type="ARBA" id="ARBA00007812"/>
    </source>
</evidence>
<feature type="domain" description="Thiamine pyrophosphate enzyme central" evidence="2">
    <location>
        <begin position="2"/>
        <end position="106"/>
    </location>
</feature>
<feature type="domain" description="Thiamine pyrophosphate enzyme TPP-binding" evidence="3">
    <location>
        <begin position="174"/>
        <end position="302"/>
    </location>
</feature>
<dbReference type="GO" id="GO:0009099">
    <property type="term" value="P:L-valine biosynthetic process"/>
    <property type="evidence" value="ECO:0007669"/>
    <property type="project" value="TreeGrafter"/>
</dbReference>
<gene>
    <name evidence="4" type="ORF">UY48_C0022G0017</name>
</gene>
<dbReference type="GO" id="GO:0009097">
    <property type="term" value="P:isoleucine biosynthetic process"/>
    <property type="evidence" value="ECO:0007669"/>
    <property type="project" value="TreeGrafter"/>
</dbReference>
<dbReference type="Proteomes" id="UP000034588">
    <property type="component" value="Unassembled WGS sequence"/>
</dbReference>
<dbReference type="InterPro" id="IPR029061">
    <property type="entry name" value="THDP-binding"/>
</dbReference>
<dbReference type="Pfam" id="PF00205">
    <property type="entry name" value="TPP_enzyme_M"/>
    <property type="match status" value="1"/>
</dbReference>
<dbReference type="AlphaFoldDB" id="A0A0G1YY38"/>
<dbReference type="InterPro" id="IPR012000">
    <property type="entry name" value="Thiamin_PyroP_enz_cen_dom"/>
</dbReference>
<comment type="similarity">
    <text evidence="1">Belongs to the TPP enzyme family.</text>
</comment>
<dbReference type="Gene3D" id="3.40.50.1220">
    <property type="entry name" value="TPP-binding domain"/>
    <property type="match status" value="1"/>
</dbReference>
<evidence type="ECO:0000313" key="4">
    <source>
        <dbReference type="EMBL" id="KKW11269.1"/>
    </source>
</evidence>
<dbReference type="SUPFAM" id="SSF52467">
    <property type="entry name" value="DHS-like NAD/FAD-binding domain"/>
    <property type="match status" value="1"/>
</dbReference>
<dbReference type="GO" id="GO:0000287">
    <property type="term" value="F:magnesium ion binding"/>
    <property type="evidence" value="ECO:0007669"/>
    <property type="project" value="InterPro"/>
</dbReference>
<evidence type="ECO:0000313" key="5">
    <source>
        <dbReference type="Proteomes" id="UP000034588"/>
    </source>
</evidence>
<name>A0A0G1YY38_9BACT</name>
<dbReference type="PANTHER" id="PTHR18968">
    <property type="entry name" value="THIAMINE PYROPHOSPHATE ENZYMES"/>
    <property type="match status" value="1"/>
</dbReference>
<dbReference type="GO" id="GO:0030976">
    <property type="term" value="F:thiamine pyrophosphate binding"/>
    <property type="evidence" value="ECO:0007669"/>
    <property type="project" value="InterPro"/>
</dbReference>
<accession>A0A0G1YY38</accession>
<evidence type="ECO:0000259" key="2">
    <source>
        <dbReference type="Pfam" id="PF00205"/>
    </source>
</evidence>
<dbReference type="GO" id="GO:0003984">
    <property type="term" value="F:acetolactate synthase activity"/>
    <property type="evidence" value="ECO:0007669"/>
    <property type="project" value="TreeGrafter"/>
</dbReference>
<dbReference type="GO" id="GO:0050660">
    <property type="term" value="F:flavin adenine dinucleotide binding"/>
    <property type="evidence" value="ECO:0007669"/>
    <property type="project" value="TreeGrafter"/>
</dbReference>
<evidence type="ECO:0000259" key="3">
    <source>
        <dbReference type="Pfam" id="PF02775"/>
    </source>
</evidence>
<comment type="caution">
    <text evidence="4">The sequence shown here is derived from an EMBL/GenBank/DDBJ whole genome shotgun (WGS) entry which is preliminary data.</text>
</comment>
<dbReference type="InterPro" id="IPR045229">
    <property type="entry name" value="TPP_enz"/>
</dbReference>